<accession>A0A7X4KB39</accession>
<protein>
    <submittedName>
        <fullName evidence="2">Uncharacterized protein</fullName>
    </submittedName>
</protein>
<keyword evidence="1" id="KW-0472">Membrane</keyword>
<dbReference type="AlphaFoldDB" id="A0A7X4KB39"/>
<comment type="caution">
    <text evidence="2">The sequence shown here is derived from an EMBL/GenBank/DDBJ whole genome shotgun (WGS) entry which is preliminary data.</text>
</comment>
<dbReference type="EMBL" id="WWCK01000002">
    <property type="protein sequence ID" value="MYM66760.1"/>
    <property type="molecule type" value="Genomic_DNA"/>
</dbReference>
<evidence type="ECO:0000313" key="2">
    <source>
        <dbReference type="EMBL" id="MYM66760.1"/>
    </source>
</evidence>
<keyword evidence="1" id="KW-0812">Transmembrane</keyword>
<evidence type="ECO:0000313" key="3">
    <source>
        <dbReference type="Proteomes" id="UP000450012"/>
    </source>
</evidence>
<feature type="transmembrane region" description="Helical" evidence="1">
    <location>
        <begin position="65"/>
        <end position="89"/>
    </location>
</feature>
<reference evidence="2 3" key="1">
    <citation type="submission" date="2019-12" db="EMBL/GenBank/DDBJ databases">
        <title>Novel species isolated from a subtropical stream in China.</title>
        <authorList>
            <person name="Lu H."/>
        </authorList>
    </citation>
    <scope>NUCLEOTIDE SEQUENCE [LARGE SCALE GENOMIC DNA]</scope>
    <source>
        <strain evidence="2 3">FT55W</strain>
    </source>
</reference>
<name>A0A7X4KB39_9BURK</name>
<keyword evidence="3" id="KW-1185">Reference proteome</keyword>
<organism evidence="2 3">
    <name type="scientific">Duganella rivi</name>
    <dbReference type="NCBI Taxonomy" id="2666083"/>
    <lineage>
        <taxon>Bacteria</taxon>
        <taxon>Pseudomonadati</taxon>
        <taxon>Pseudomonadota</taxon>
        <taxon>Betaproteobacteria</taxon>
        <taxon>Burkholderiales</taxon>
        <taxon>Oxalobacteraceae</taxon>
        <taxon>Telluria group</taxon>
        <taxon>Duganella</taxon>
    </lineage>
</organism>
<sequence>MNSFTDKDYIDAKLDATVARFTGELKAHELIVNARIEELARNTDTGFKSLHDEFTAKFAKFEGRLIKWVVATVLGGVVLNTSIMTALLLNRPPQVPVAPIVIYAQPVPQPSR</sequence>
<dbReference type="RefSeq" id="WP_161013303.1">
    <property type="nucleotide sequence ID" value="NZ_WWCK01000002.1"/>
</dbReference>
<keyword evidence="1" id="KW-1133">Transmembrane helix</keyword>
<gene>
    <name evidence="2" type="ORF">GTP45_07960</name>
</gene>
<evidence type="ECO:0000256" key="1">
    <source>
        <dbReference type="SAM" id="Phobius"/>
    </source>
</evidence>
<proteinExistence type="predicted"/>
<dbReference type="Proteomes" id="UP000450012">
    <property type="component" value="Unassembled WGS sequence"/>
</dbReference>